<reference evidence="3 4" key="1">
    <citation type="submission" date="2018-11" db="EMBL/GenBank/DDBJ databases">
        <title>Sequencing the genomes of 1000 actinobacteria strains.</title>
        <authorList>
            <person name="Klenk H.-P."/>
        </authorList>
    </citation>
    <scope>NUCLEOTIDE SEQUENCE [LARGE SCALE GENOMIC DNA]</scope>
    <source>
        <strain evidence="3 4">DSM 43634</strain>
    </source>
</reference>
<feature type="compositionally biased region" description="Pro residues" evidence="1">
    <location>
        <begin position="1"/>
        <end position="24"/>
    </location>
</feature>
<keyword evidence="2" id="KW-0472">Membrane</keyword>
<keyword evidence="2" id="KW-1133">Transmembrane helix</keyword>
<feature type="compositionally biased region" description="Pro residues" evidence="1">
    <location>
        <begin position="53"/>
        <end position="77"/>
    </location>
</feature>
<dbReference type="RefSeq" id="WP_143162906.1">
    <property type="nucleotide sequence ID" value="NZ_RJKL01000001.1"/>
</dbReference>
<evidence type="ECO:0000256" key="1">
    <source>
        <dbReference type="SAM" id="MobiDB-lite"/>
    </source>
</evidence>
<dbReference type="Proteomes" id="UP000271683">
    <property type="component" value="Unassembled WGS sequence"/>
</dbReference>
<evidence type="ECO:0000313" key="4">
    <source>
        <dbReference type="Proteomes" id="UP000271683"/>
    </source>
</evidence>
<name>A0A3N1GR36_9ACTN</name>
<sequence length="318" mass="32854">MSQPPNQPPYPEQFPGQPYTPPAPAFGGQPSPTQPMPPQQGYPASPYQGQPNPDVPPSVPPGYPPQPGYGVQPPYPQPEYGQAGYPQSGPPMGAGYPPPPKPKSRTLAITLVSIAVVLVLCVGGGTALYLVGRNATDDVTTSRTVAPTATASPTPEQTEATEEPAAEITVVEPRTLGGRPKVTDPQFTGAVDQLKEELRKMPRATETVGALYGTPAERDLVVVAAVASEVEDPQRELNATFLGAGISGLMLTGLTTPSSGSLGGVAKCGKGEAGGAPVVVCGWADDGSVGLLISYYKSMSAAKAEFPKLRAQVEKVSN</sequence>
<feature type="transmembrane region" description="Helical" evidence="2">
    <location>
        <begin position="107"/>
        <end position="131"/>
    </location>
</feature>
<comment type="caution">
    <text evidence="3">The sequence shown here is derived from an EMBL/GenBank/DDBJ whole genome shotgun (WGS) entry which is preliminary data.</text>
</comment>
<keyword evidence="2" id="KW-0812">Transmembrane</keyword>
<protein>
    <recommendedName>
        <fullName evidence="5">Flagellar basal body-associated protein FliL</fullName>
    </recommendedName>
</protein>
<evidence type="ECO:0000256" key="2">
    <source>
        <dbReference type="SAM" id="Phobius"/>
    </source>
</evidence>
<dbReference type="EMBL" id="RJKL01000001">
    <property type="protein sequence ID" value="ROP32695.1"/>
    <property type="molecule type" value="Genomic_DNA"/>
</dbReference>
<accession>A0A3N1GR36</accession>
<proteinExistence type="predicted"/>
<dbReference type="PRINTS" id="PR01217">
    <property type="entry name" value="PRICHEXTENSN"/>
</dbReference>
<organism evidence="3 4">
    <name type="scientific">Couchioplanes caeruleus</name>
    <dbReference type="NCBI Taxonomy" id="56438"/>
    <lineage>
        <taxon>Bacteria</taxon>
        <taxon>Bacillati</taxon>
        <taxon>Actinomycetota</taxon>
        <taxon>Actinomycetes</taxon>
        <taxon>Micromonosporales</taxon>
        <taxon>Micromonosporaceae</taxon>
        <taxon>Couchioplanes</taxon>
    </lineage>
</organism>
<dbReference type="AlphaFoldDB" id="A0A3N1GR36"/>
<dbReference type="OrthoDB" id="3868477at2"/>
<evidence type="ECO:0000313" key="3">
    <source>
        <dbReference type="EMBL" id="ROP32695.1"/>
    </source>
</evidence>
<feature type="region of interest" description="Disordered" evidence="1">
    <location>
        <begin position="1"/>
        <end position="99"/>
    </location>
</feature>
<feature type="region of interest" description="Disordered" evidence="1">
    <location>
        <begin position="142"/>
        <end position="165"/>
    </location>
</feature>
<gene>
    <name evidence="3" type="ORF">EDD30_5642</name>
</gene>
<feature type="compositionally biased region" description="Low complexity" evidence="1">
    <location>
        <begin position="142"/>
        <end position="158"/>
    </location>
</feature>
<evidence type="ECO:0008006" key="5">
    <source>
        <dbReference type="Google" id="ProtNLM"/>
    </source>
</evidence>
<feature type="compositionally biased region" description="Low complexity" evidence="1">
    <location>
        <begin position="78"/>
        <end position="95"/>
    </location>
</feature>